<evidence type="ECO:0000313" key="2">
    <source>
        <dbReference type="Proteomes" id="UP001465976"/>
    </source>
</evidence>
<gene>
    <name evidence="1" type="ORF">V5O48_017124</name>
</gene>
<sequence>MPVPHNDKLGLEWLAHYSAGWSWNERDVNCKVLSAGWQNQEDLQGFGTLKDIMAIRPALLADEKCVADAIGSGEEKHPYRVSGEGLGGWTVSRQDVAYFINVDSVMNRWEEYGHRCITIAYSFPMF</sequence>
<comment type="caution">
    <text evidence="1">The sequence shown here is derived from an EMBL/GenBank/DDBJ whole genome shotgun (WGS) entry which is preliminary data.</text>
</comment>
<organism evidence="1 2">
    <name type="scientific">Marasmius crinis-equi</name>
    <dbReference type="NCBI Taxonomy" id="585013"/>
    <lineage>
        <taxon>Eukaryota</taxon>
        <taxon>Fungi</taxon>
        <taxon>Dikarya</taxon>
        <taxon>Basidiomycota</taxon>
        <taxon>Agaricomycotina</taxon>
        <taxon>Agaricomycetes</taxon>
        <taxon>Agaricomycetidae</taxon>
        <taxon>Agaricales</taxon>
        <taxon>Marasmiineae</taxon>
        <taxon>Marasmiaceae</taxon>
        <taxon>Marasmius</taxon>
    </lineage>
</organism>
<evidence type="ECO:0000313" key="1">
    <source>
        <dbReference type="EMBL" id="KAL0564910.1"/>
    </source>
</evidence>
<proteinExistence type="predicted"/>
<dbReference type="Proteomes" id="UP001465976">
    <property type="component" value="Unassembled WGS sequence"/>
</dbReference>
<name>A0ABR3EPU5_9AGAR</name>
<dbReference type="EMBL" id="JBAHYK010002521">
    <property type="protein sequence ID" value="KAL0564910.1"/>
    <property type="molecule type" value="Genomic_DNA"/>
</dbReference>
<keyword evidence="2" id="KW-1185">Reference proteome</keyword>
<reference evidence="1 2" key="1">
    <citation type="submission" date="2024-02" db="EMBL/GenBank/DDBJ databases">
        <title>A draft genome for the cacao thread blight pathogen Marasmius crinis-equi.</title>
        <authorList>
            <person name="Cohen S.P."/>
            <person name="Baruah I.K."/>
            <person name="Amoako-Attah I."/>
            <person name="Bukari Y."/>
            <person name="Meinhardt L.W."/>
            <person name="Bailey B.A."/>
        </authorList>
    </citation>
    <scope>NUCLEOTIDE SEQUENCE [LARGE SCALE GENOMIC DNA]</scope>
    <source>
        <strain evidence="1 2">GH-76</strain>
    </source>
</reference>
<accession>A0ABR3EPU5</accession>
<protein>
    <submittedName>
        <fullName evidence="1">Uncharacterized protein</fullName>
    </submittedName>
</protein>